<gene>
    <name evidence="1" type="ORF">DMH04_11300</name>
</gene>
<protein>
    <submittedName>
        <fullName evidence="1">Uncharacterized protein</fullName>
    </submittedName>
</protein>
<name>A0A428ZHY2_KIBAR</name>
<dbReference type="AlphaFoldDB" id="A0A428ZHY2"/>
<accession>A0A428ZHY2</accession>
<organism evidence="1 2">
    <name type="scientific">Kibdelosporangium aridum</name>
    <dbReference type="NCBI Taxonomy" id="2030"/>
    <lineage>
        <taxon>Bacteria</taxon>
        <taxon>Bacillati</taxon>
        <taxon>Actinomycetota</taxon>
        <taxon>Actinomycetes</taxon>
        <taxon>Pseudonocardiales</taxon>
        <taxon>Pseudonocardiaceae</taxon>
        <taxon>Kibdelosporangium</taxon>
    </lineage>
</organism>
<proteinExistence type="predicted"/>
<dbReference type="EMBL" id="QHKI01000006">
    <property type="protein sequence ID" value="RSM87581.1"/>
    <property type="molecule type" value="Genomic_DNA"/>
</dbReference>
<dbReference type="SUPFAM" id="SSF75011">
    <property type="entry name" value="3-carboxy-cis,cis-mucoante lactonizing enzyme"/>
    <property type="match status" value="2"/>
</dbReference>
<evidence type="ECO:0000313" key="1">
    <source>
        <dbReference type="EMBL" id="RSM87581.1"/>
    </source>
</evidence>
<sequence>MATVLGGLAASRAEAAEAAAEDIQEFGPAMLSVAIAGFTAYGNAAYLSTRNQTPAKQITYDLGARKPTHCIAYPSPKSAGAHAMTMSTDGKWTFSATHVPGELFRWDHTTAQMSVIHRSLGNLPYSMTTAPDGMVFIGMYNADDPENPDDPGGQVWQYHPLSGALTSLGSVTPVTGSQYARWIAADLAHVYVATTQNGVLVRRARSGGNWTVIHRISGGPSTGYNGLAIGGGKVFATTGDTVLRMNLDGTGLQAIAGGKGPGTPYFDKASGSLFVTGSTGGIYELPSEGSSLLSRGTAPPGTQHKGLTRLATGHLAGCTAVGKVWDLDPATGKYDEVDIAQTMPAAVGPEHVQSIAASGTSVLWVGGHGGIMMHNLATGGSKRFAVQGEAKAMGVSGDWLVAAMYPTTTIHGINRITGDQVNFATIGHSQYRPMDLEVEPGTGRVFIATKPNSGTMNGALTVLDPATSGSIRVVTPVLDQQAITSVDLDGGRCFVAGDIAGGAAYPAPETDLRAQVAVLDSATLRTISTFTPDPAGKSLHSIAHLNGVVYGVFSNPAGHWFAWDMDTSRKIAGGVLPGWGEVVRQAGYVFASVYTDGATSSAIYRLGPGLSTAKLRYSELGEGWYTAPQLAFRGTGLSAWTLKGTNIAQVDLTV</sequence>
<dbReference type="Proteomes" id="UP000287547">
    <property type="component" value="Unassembled WGS sequence"/>
</dbReference>
<comment type="caution">
    <text evidence="1">The sequence shown here is derived from an EMBL/GenBank/DDBJ whole genome shotgun (WGS) entry which is preliminary data.</text>
</comment>
<evidence type="ECO:0000313" key="2">
    <source>
        <dbReference type="Proteomes" id="UP000287547"/>
    </source>
</evidence>
<reference evidence="1 2" key="1">
    <citation type="submission" date="2018-05" db="EMBL/GenBank/DDBJ databases">
        <title>Evolution of GPA BGCs.</title>
        <authorList>
            <person name="Waglechner N."/>
            <person name="Wright G.D."/>
        </authorList>
    </citation>
    <scope>NUCLEOTIDE SEQUENCE [LARGE SCALE GENOMIC DNA]</scope>
    <source>
        <strain evidence="1 2">A82846</strain>
    </source>
</reference>